<feature type="transmembrane region" description="Helical" evidence="1">
    <location>
        <begin position="277"/>
        <end position="298"/>
    </location>
</feature>
<organism evidence="3 4">
    <name type="scientific">Leucobacter edaphi</name>
    <dbReference type="NCBI Taxonomy" id="2796472"/>
    <lineage>
        <taxon>Bacteria</taxon>
        <taxon>Bacillati</taxon>
        <taxon>Actinomycetota</taxon>
        <taxon>Actinomycetes</taxon>
        <taxon>Micrococcales</taxon>
        <taxon>Microbacteriaceae</taxon>
        <taxon>Leucobacter</taxon>
    </lineage>
</organism>
<keyword evidence="4" id="KW-1185">Reference proteome</keyword>
<accession>A0A934QCK7</accession>
<dbReference type="Pfam" id="PF02517">
    <property type="entry name" value="Rce1-like"/>
    <property type="match status" value="1"/>
</dbReference>
<keyword evidence="1" id="KW-1133">Transmembrane helix</keyword>
<dbReference type="Proteomes" id="UP000618733">
    <property type="component" value="Unassembled WGS sequence"/>
</dbReference>
<reference evidence="3" key="1">
    <citation type="submission" date="2020-12" db="EMBL/GenBank/DDBJ databases">
        <title>Leucobacter sp. CAS2, isolated from Chromium sludge.</title>
        <authorList>
            <person name="Xu Z."/>
        </authorList>
    </citation>
    <scope>NUCLEOTIDE SEQUENCE</scope>
    <source>
        <strain evidence="3">CSA2</strain>
    </source>
</reference>
<gene>
    <name evidence="3" type="ORF">JD292_08790</name>
</gene>
<dbReference type="AlphaFoldDB" id="A0A934QCK7"/>
<feature type="transmembrane region" description="Helical" evidence="1">
    <location>
        <begin position="244"/>
        <end position="265"/>
    </location>
</feature>
<feature type="transmembrane region" description="Helical" evidence="1">
    <location>
        <begin position="147"/>
        <end position="165"/>
    </location>
</feature>
<dbReference type="GO" id="GO:0008237">
    <property type="term" value="F:metallopeptidase activity"/>
    <property type="evidence" value="ECO:0007669"/>
    <property type="project" value="UniProtKB-KW"/>
</dbReference>
<feature type="transmembrane region" description="Helical" evidence="1">
    <location>
        <begin position="26"/>
        <end position="46"/>
    </location>
</feature>
<dbReference type="InterPro" id="IPR003675">
    <property type="entry name" value="Rce1/LyrA-like_dom"/>
</dbReference>
<name>A0A934QCK7_9MICO</name>
<evidence type="ECO:0000259" key="2">
    <source>
        <dbReference type="Pfam" id="PF02517"/>
    </source>
</evidence>
<comment type="caution">
    <text evidence="3">The sequence shown here is derived from an EMBL/GenBank/DDBJ whole genome shotgun (WGS) entry which is preliminary data.</text>
</comment>
<dbReference type="GO" id="GO:0080120">
    <property type="term" value="P:CAAX-box protein maturation"/>
    <property type="evidence" value="ECO:0007669"/>
    <property type="project" value="UniProtKB-ARBA"/>
</dbReference>
<keyword evidence="3" id="KW-0482">Metalloprotease</keyword>
<keyword evidence="3" id="KW-0645">Protease</keyword>
<dbReference type="RefSeq" id="WP_200132372.1">
    <property type="nucleotide sequence ID" value="NZ_JAEHOI010000007.1"/>
</dbReference>
<feature type="transmembrane region" description="Helical" evidence="1">
    <location>
        <begin position="99"/>
        <end position="127"/>
    </location>
</feature>
<feature type="transmembrane region" description="Helical" evidence="1">
    <location>
        <begin position="177"/>
        <end position="200"/>
    </location>
</feature>
<keyword evidence="1" id="KW-0812">Transmembrane</keyword>
<feature type="transmembrane region" description="Helical" evidence="1">
    <location>
        <begin position="220"/>
        <end position="237"/>
    </location>
</feature>
<dbReference type="PANTHER" id="PTHR35797">
    <property type="entry name" value="PROTEASE-RELATED"/>
    <property type="match status" value="1"/>
</dbReference>
<proteinExistence type="predicted"/>
<feature type="domain" description="CAAX prenyl protease 2/Lysostaphin resistance protein A-like" evidence="2">
    <location>
        <begin position="157"/>
        <end position="257"/>
    </location>
</feature>
<dbReference type="GO" id="GO:0004175">
    <property type="term" value="F:endopeptidase activity"/>
    <property type="evidence" value="ECO:0007669"/>
    <property type="project" value="UniProtKB-ARBA"/>
</dbReference>
<evidence type="ECO:0000313" key="4">
    <source>
        <dbReference type="Proteomes" id="UP000618733"/>
    </source>
</evidence>
<evidence type="ECO:0000313" key="3">
    <source>
        <dbReference type="EMBL" id="MBK0422171.1"/>
    </source>
</evidence>
<sequence length="334" mass="36079">MNENQLQDPRPAATSPAPARVPWGPVALYLVLAFALAWLAMLPAWLGGGLESPLFTPLLAVMQLAPTIAALVVVFFVLRPKRRARYLGLVPFRPVGRKIAVILLWPVAALALVFGAFFLSIAFGWVTPDWSLSTLRAMLPENYPPEAYVAVAFAMTPITVAIATASSFGEELGWRGFLTTALAPLGFWRSAIIIGVVWGLWHAPMILLGFNFARPNLEGLAWMCGFTLFFGVLLQWSRYWTRNVWPAAVGHGALNAITQLSLFWIPQGADSATSTIMGAPGWIVMGAAILILIATGLLGRKNLRLPDTQIVAPARVPDPAPVPAAEPPTATTPR</sequence>
<protein>
    <submittedName>
        <fullName evidence="3">CPBP family intramembrane metalloprotease</fullName>
    </submittedName>
</protein>
<dbReference type="PANTHER" id="PTHR35797:SF1">
    <property type="entry name" value="PROTEASE"/>
    <property type="match status" value="1"/>
</dbReference>
<dbReference type="EMBL" id="JAEHOI010000007">
    <property type="protein sequence ID" value="MBK0422171.1"/>
    <property type="molecule type" value="Genomic_DNA"/>
</dbReference>
<evidence type="ECO:0000256" key="1">
    <source>
        <dbReference type="SAM" id="Phobius"/>
    </source>
</evidence>
<dbReference type="InterPro" id="IPR042150">
    <property type="entry name" value="MmRce1-like"/>
</dbReference>
<keyword evidence="3" id="KW-0378">Hydrolase</keyword>
<keyword evidence="1" id="KW-0472">Membrane</keyword>
<feature type="transmembrane region" description="Helical" evidence="1">
    <location>
        <begin position="58"/>
        <end position="78"/>
    </location>
</feature>